<proteinExistence type="predicted"/>
<dbReference type="PANTHER" id="PTHR14677:SF37">
    <property type="entry name" value="AN1-TYPE ZINC FINGER PROTEIN 1"/>
    <property type="match status" value="1"/>
</dbReference>
<keyword evidence="4" id="KW-1185">Reference proteome</keyword>
<evidence type="ECO:0000259" key="2">
    <source>
        <dbReference type="Pfam" id="PF25327"/>
    </source>
</evidence>
<name>A0AAN7ZST0_9COLE</name>
<sequence>MVCDNCGQHFCVIHRHIGNCVAKDLNAELEKFTAPVKQFNQIKKELDEQLNAKLEEAKKKSKSCSLANKVQLMRIKNKATGLKSVPATDRVYFNVQLPATKNVKEVPVFVSKQWTLGRVIDAVAEECKLTNRNNRSDSPMLRIFLKSCREIVSSNLSVTMQTLLCNNTIVDGDNLIIEYVNEDCTFLAQ</sequence>
<dbReference type="GO" id="GO:0035617">
    <property type="term" value="P:stress granule disassembly"/>
    <property type="evidence" value="ECO:0007669"/>
    <property type="project" value="TreeGrafter"/>
</dbReference>
<dbReference type="Proteomes" id="UP001329430">
    <property type="component" value="Chromosome 2"/>
</dbReference>
<dbReference type="AlphaFoldDB" id="A0AAN7ZST0"/>
<evidence type="ECO:0000313" key="4">
    <source>
        <dbReference type="Proteomes" id="UP001329430"/>
    </source>
</evidence>
<dbReference type="GO" id="GO:0010494">
    <property type="term" value="C:cytoplasmic stress granule"/>
    <property type="evidence" value="ECO:0007669"/>
    <property type="project" value="TreeGrafter"/>
</dbReference>
<dbReference type="PANTHER" id="PTHR14677">
    <property type="entry name" value="ARSENITE INDUCUBLE RNA ASSOCIATED PROTEIN AIP-1-RELATED"/>
    <property type="match status" value="1"/>
</dbReference>
<dbReference type="EMBL" id="JAVRBK010000002">
    <property type="protein sequence ID" value="KAK5647286.1"/>
    <property type="molecule type" value="Genomic_DNA"/>
</dbReference>
<dbReference type="InterPro" id="IPR057358">
    <property type="entry name" value="UBL_ZFAND1-like"/>
</dbReference>
<feature type="coiled-coil region" evidence="1">
    <location>
        <begin position="36"/>
        <end position="63"/>
    </location>
</feature>
<organism evidence="3 4">
    <name type="scientific">Pyrocoelia pectoralis</name>
    <dbReference type="NCBI Taxonomy" id="417401"/>
    <lineage>
        <taxon>Eukaryota</taxon>
        <taxon>Metazoa</taxon>
        <taxon>Ecdysozoa</taxon>
        <taxon>Arthropoda</taxon>
        <taxon>Hexapoda</taxon>
        <taxon>Insecta</taxon>
        <taxon>Pterygota</taxon>
        <taxon>Neoptera</taxon>
        <taxon>Endopterygota</taxon>
        <taxon>Coleoptera</taxon>
        <taxon>Polyphaga</taxon>
        <taxon>Elateriformia</taxon>
        <taxon>Elateroidea</taxon>
        <taxon>Lampyridae</taxon>
        <taxon>Lampyrinae</taxon>
        <taxon>Pyrocoelia</taxon>
    </lineage>
</organism>
<evidence type="ECO:0000256" key="1">
    <source>
        <dbReference type="SAM" id="Coils"/>
    </source>
</evidence>
<dbReference type="Pfam" id="PF25327">
    <property type="entry name" value="UBL_ZFAND1"/>
    <property type="match status" value="1"/>
</dbReference>
<feature type="domain" description="ZFAND1-like ubiquitin-like" evidence="2">
    <location>
        <begin position="109"/>
        <end position="181"/>
    </location>
</feature>
<protein>
    <recommendedName>
        <fullName evidence="2">ZFAND1-like ubiquitin-like domain-containing protein</fullName>
    </recommendedName>
</protein>
<reference evidence="3 4" key="1">
    <citation type="journal article" date="2024" name="Insects">
        <title>An Improved Chromosome-Level Genome Assembly of the Firefly Pyrocoelia pectoralis.</title>
        <authorList>
            <person name="Fu X."/>
            <person name="Meyer-Rochow V.B."/>
            <person name="Ballantyne L."/>
            <person name="Zhu X."/>
        </authorList>
    </citation>
    <scope>NUCLEOTIDE SEQUENCE [LARGE SCALE GENOMIC DNA]</scope>
    <source>
        <strain evidence="3">XCY_ONT2</strain>
    </source>
</reference>
<evidence type="ECO:0000313" key="3">
    <source>
        <dbReference type="EMBL" id="KAK5647286.1"/>
    </source>
</evidence>
<gene>
    <name evidence="3" type="ORF">RI129_002178</name>
</gene>
<keyword evidence="1" id="KW-0175">Coiled coil</keyword>
<comment type="caution">
    <text evidence="3">The sequence shown here is derived from an EMBL/GenBank/DDBJ whole genome shotgun (WGS) entry which is preliminary data.</text>
</comment>
<accession>A0AAN7ZST0</accession>